<accession>A0A0B6WXG7</accession>
<dbReference type="STRING" id="454194.PYK22_01426"/>
<dbReference type="AlphaFoldDB" id="A0A0B6WXG7"/>
<organism evidence="1 2">
    <name type="scientific">Pyrinomonas methylaliphatogenes</name>
    <dbReference type="NCBI Taxonomy" id="454194"/>
    <lineage>
        <taxon>Bacteria</taxon>
        <taxon>Pseudomonadati</taxon>
        <taxon>Acidobacteriota</taxon>
        <taxon>Blastocatellia</taxon>
        <taxon>Blastocatellales</taxon>
        <taxon>Pyrinomonadaceae</taxon>
        <taxon>Pyrinomonas</taxon>
    </lineage>
</organism>
<evidence type="ECO:0000313" key="2">
    <source>
        <dbReference type="Proteomes" id="UP000031518"/>
    </source>
</evidence>
<evidence type="ECO:0000313" key="1">
    <source>
        <dbReference type="EMBL" id="CDM65427.1"/>
    </source>
</evidence>
<sequence>MRYSNLQLREHAEQGLMRFGFGGRQWFSNANNNDFLLQPGELVERLGLRCPPISTTEMSPGAELSLIGGGGGNDSIGSGFGGGYPWWWYSLWAFVAWVSSIGEEDGHVEVIGFKPEKIVE</sequence>
<dbReference type="RefSeq" id="WP_157770729.1">
    <property type="nucleotide sequence ID" value="NZ_CBXV010000004.1"/>
</dbReference>
<name>A0A0B6WXG7_9BACT</name>
<dbReference type="Proteomes" id="UP000031518">
    <property type="component" value="Unassembled WGS sequence"/>
</dbReference>
<proteinExistence type="predicted"/>
<reference evidence="1 2" key="1">
    <citation type="submission" date="2013-12" db="EMBL/GenBank/DDBJ databases">
        <authorList>
            <person name="Stott M."/>
        </authorList>
    </citation>
    <scope>NUCLEOTIDE SEQUENCE [LARGE SCALE GENOMIC DNA]</scope>
    <source>
        <strain evidence="1 2">K22</strain>
    </source>
</reference>
<gene>
    <name evidence="1" type="ORF">PYK22_01426</name>
</gene>
<reference evidence="1 2" key="2">
    <citation type="submission" date="2015-01" db="EMBL/GenBank/DDBJ databases">
        <title>Complete genome sequence of Pyrinomonas methylaliphatogenes type strain K22T.</title>
        <authorList>
            <person name="Lee K.C.Y."/>
            <person name="Power J.F."/>
            <person name="Dunfield P.F."/>
            <person name="Morgan X.C."/>
            <person name="Huttenhower C."/>
            <person name="Stott M.B."/>
        </authorList>
    </citation>
    <scope>NUCLEOTIDE SEQUENCE [LARGE SCALE GENOMIC DNA]</scope>
    <source>
        <strain evidence="1 2">K22</strain>
    </source>
</reference>
<keyword evidence="2" id="KW-1185">Reference proteome</keyword>
<protein>
    <submittedName>
        <fullName evidence="1">Uncharacterized protein</fullName>
    </submittedName>
</protein>
<dbReference type="EMBL" id="CBXV010000004">
    <property type="protein sequence ID" value="CDM65427.1"/>
    <property type="molecule type" value="Genomic_DNA"/>
</dbReference>